<keyword evidence="6 7" id="KW-0131">Cell cycle</keyword>
<feature type="coiled-coil region" evidence="9">
    <location>
        <begin position="61"/>
        <end position="88"/>
    </location>
</feature>
<evidence type="ECO:0000256" key="7">
    <source>
        <dbReference type="HAMAP-Rule" id="MF_00910"/>
    </source>
</evidence>
<keyword evidence="3 7" id="KW-0812">Transmembrane</keyword>
<keyword evidence="4 7" id="KW-1133">Transmembrane helix</keyword>
<gene>
    <name evidence="7" type="primary">ftsL</name>
    <name evidence="11" type="ORF">SAMN05421807_102197</name>
</gene>
<name>A0A1M5NF19_9BACI</name>
<dbReference type="RefSeq" id="WP_073005281.1">
    <property type="nucleotide sequence ID" value="NZ_FQXD01000002.1"/>
</dbReference>
<proteinExistence type="inferred from homology"/>
<feature type="transmembrane region" description="Helical" evidence="7">
    <location>
        <begin position="38"/>
        <end position="58"/>
    </location>
</feature>
<evidence type="ECO:0000256" key="10">
    <source>
        <dbReference type="SAM" id="MobiDB-lite"/>
    </source>
</evidence>
<keyword evidence="2 7" id="KW-0132">Cell division</keyword>
<dbReference type="Pfam" id="PF04977">
    <property type="entry name" value="DivIC"/>
    <property type="match status" value="1"/>
</dbReference>
<evidence type="ECO:0000256" key="8">
    <source>
        <dbReference type="NCBIfam" id="TIGR02209"/>
    </source>
</evidence>
<dbReference type="OrthoDB" id="2973386at2"/>
<dbReference type="Proteomes" id="UP000184079">
    <property type="component" value="Unassembled WGS sequence"/>
</dbReference>
<evidence type="ECO:0000256" key="4">
    <source>
        <dbReference type="ARBA" id="ARBA00022989"/>
    </source>
</evidence>
<dbReference type="HAMAP" id="MF_00910">
    <property type="entry name" value="FtsL"/>
    <property type="match status" value="1"/>
</dbReference>
<comment type="function">
    <text evidence="7">Essential cell division protein.</text>
</comment>
<evidence type="ECO:0000256" key="2">
    <source>
        <dbReference type="ARBA" id="ARBA00022618"/>
    </source>
</evidence>
<dbReference type="GO" id="GO:0005886">
    <property type="term" value="C:plasma membrane"/>
    <property type="evidence" value="ECO:0007669"/>
    <property type="project" value="UniProtKB-SubCell"/>
</dbReference>
<dbReference type="GO" id="GO:0032153">
    <property type="term" value="C:cell division site"/>
    <property type="evidence" value="ECO:0007669"/>
    <property type="project" value="UniProtKB-UniRule"/>
</dbReference>
<dbReference type="EMBL" id="FQXD01000002">
    <property type="protein sequence ID" value="SHG88130.1"/>
    <property type="molecule type" value="Genomic_DNA"/>
</dbReference>
<evidence type="ECO:0000256" key="5">
    <source>
        <dbReference type="ARBA" id="ARBA00023136"/>
    </source>
</evidence>
<dbReference type="InterPro" id="IPR007060">
    <property type="entry name" value="FtsL/DivIC"/>
</dbReference>
<evidence type="ECO:0000256" key="9">
    <source>
        <dbReference type="SAM" id="Coils"/>
    </source>
</evidence>
<reference evidence="12" key="1">
    <citation type="submission" date="2016-11" db="EMBL/GenBank/DDBJ databases">
        <authorList>
            <person name="Varghese N."/>
            <person name="Submissions S."/>
        </authorList>
    </citation>
    <scope>NUCLEOTIDE SEQUENCE [LARGE SCALE GENOMIC DNA]</scope>
    <source>
        <strain evidence="12">CGMCC 1.6496</strain>
    </source>
</reference>
<dbReference type="GO" id="GO:0043093">
    <property type="term" value="P:FtsZ-dependent cytokinesis"/>
    <property type="evidence" value="ECO:0007669"/>
    <property type="project" value="UniProtKB-UniRule"/>
</dbReference>
<keyword evidence="9" id="KW-0175">Coiled coil</keyword>
<keyword evidence="5 7" id="KW-0472">Membrane</keyword>
<evidence type="ECO:0000256" key="6">
    <source>
        <dbReference type="ARBA" id="ARBA00023306"/>
    </source>
</evidence>
<evidence type="ECO:0000256" key="3">
    <source>
        <dbReference type="ARBA" id="ARBA00022692"/>
    </source>
</evidence>
<dbReference type="InterPro" id="IPR011922">
    <property type="entry name" value="Cell_div_FtsL"/>
</dbReference>
<keyword evidence="12" id="KW-1185">Reference proteome</keyword>
<keyword evidence="1 7" id="KW-1003">Cell membrane</keyword>
<feature type="region of interest" description="Disordered" evidence="10">
    <location>
        <begin position="1"/>
        <end position="24"/>
    </location>
</feature>
<comment type="similarity">
    <text evidence="7">Belongs to the FtsL family.</text>
</comment>
<accession>A0A1M5NF19</accession>
<protein>
    <recommendedName>
        <fullName evidence="7 8">Cell division protein FtsL</fullName>
    </recommendedName>
</protein>
<comment type="subcellular location">
    <subcellularLocation>
        <location evidence="7">Cell membrane</location>
        <topology evidence="7">Single-pass type II membrane protein</topology>
    </subcellularLocation>
    <text evidence="7">Localizes to the division septum where it forms a ring structure.</text>
</comment>
<sequence>MSANHARSWEQLKPQKTQEQSVPVKVTKQGWITKGEKIIYSLIGLIIIAASIYMVSFTSSTDSINREMQELENKVKVQQSENDLLKDEINSLSRPERIIDIAKKNGFQVQDAKVKQAKSIDE</sequence>
<evidence type="ECO:0000256" key="1">
    <source>
        <dbReference type="ARBA" id="ARBA00022475"/>
    </source>
</evidence>
<evidence type="ECO:0000313" key="11">
    <source>
        <dbReference type="EMBL" id="SHG88130.1"/>
    </source>
</evidence>
<evidence type="ECO:0000313" key="12">
    <source>
        <dbReference type="Proteomes" id="UP000184079"/>
    </source>
</evidence>
<organism evidence="11 12">
    <name type="scientific">Virgibacillus chiguensis</name>
    <dbReference type="NCBI Taxonomy" id="411959"/>
    <lineage>
        <taxon>Bacteria</taxon>
        <taxon>Bacillati</taxon>
        <taxon>Bacillota</taxon>
        <taxon>Bacilli</taxon>
        <taxon>Bacillales</taxon>
        <taxon>Bacillaceae</taxon>
        <taxon>Virgibacillus</taxon>
    </lineage>
</organism>
<dbReference type="AlphaFoldDB" id="A0A1M5NF19"/>
<dbReference type="NCBIfam" id="TIGR02209">
    <property type="entry name" value="ftsL_broad"/>
    <property type="match status" value="1"/>
</dbReference>